<dbReference type="InterPro" id="IPR004821">
    <property type="entry name" value="Cyt_trans-like"/>
</dbReference>
<dbReference type="RefSeq" id="WP_173577131.1">
    <property type="nucleotide sequence ID" value="NZ_WOSW01000013.1"/>
</dbReference>
<keyword evidence="10" id="KW-1185">Reference proteome</keyword>
<dbReference type="NCBIfam" id="TIGR00018">
    <property type="entry name" value="panC"/>
    <property type="match status" value="1"/>
</dbReference>
<reference evidence="9 10" key="1">
    <citation type="journal article" date="2020" name="Int. J. Syst. Evol. Microbiol.">
        <title>Novel acetic acid bacteria from cider fermentations: Acetobacter conturbans sp. nov. and Acetobacter fallax sp. nov.</title>
        <authorList>
            <person name="Sombolestani A.S."/>
            <person name="Cleenwerck I."/>
            <person name="Cnockaert M."/>
            <person name="Borremans W."/>
            <person name="Wieme A.D."/>
            <person name="De Vuyst L."/>
            <person name="Vandamme P."/>
        </authorList>
    </citation>
    <scope>NUCLEOTIDE SEQUENCE [LARGE SCALE GENOMIC DNA]</scope>
    <source>
        <strain evidence="9 10">LMG 1637</strain>
    </source>
</reference>
<evidence type="ECO:0000256" key="1">
    <source>
        <dbReference type="ARBA" id="ARBA00004990"/>
    </source>
</evidence>
<dbReference type="PANTHER" id="PTHR21299">
    <property type="entry name" value="CYTIDYLATE KINASE/PANTOATE-BETA-ALANINE LIGASE"/>
    <property type="match status" value="1"/>
</dbReference>
<feature type="binding site" evidence="8">
    <location>
        <begin position="143"/>
        <end position="146"/>
    </location>
    <ligand>
        <name>ATP</name>
        <dbReference type="ChEBI" id="CHEBI:30616"/>
    </ligand>
</feature>
<keyword evidence="3 8" id="KW-0436">Ligase</keyword>
<sequence>MQVFSTISAVRAARPRIGTLGFVPTMGFLHDGHLSLVRRAVTECDNVAVSIFVNPTQFCPGEDFSRYPRNMEHDLALLREAGVTFVFTPEPAEMYPPRFATSIDVGAVAHPLEGAVRPGHFSGVATIVCKLFNIVQPARAYFGQKDAQQCAVIRQLVADLNLPIEIVTGEIIRNSEGLALSSRNSYLSEADRTRATVLHAALQAARTQVEAGERNVDVLKTVIRDILTREPDFLVDYISIADPDSLHELSRIEHKSLASLAVRVGPTRLLDNVILQPVL</sequence>
<feature type="binding site" evidence="8">
    <location>
        <position position="172"/>
    </location>
    <ligand>
        <name>ATP</name>
        <dbReference type="ChEBI" id="CHEBI:30616"/>
    </ligand>
</feature>
<keyword evidence="6 8" id="KW-0067">ATP-binding</keyword>
<evidence type="ECO:0000256" key="7">
    <source>
        <dbReference type="ARBA" id="ARBA00048258"/>
    </source>
</evidence>
<dbReference type="SUPFAM" id="SSF52374">
    <property type="entry name" value="Nucleotidylyl transferase"/>
    <property type="match status" value="1"/>
</dbReference>
<dbReference type="Gene3D" id="3.30.1300.10">
    <property type="entry name" value="Pantoate-beta-alanine ligase, C-terminal domain"/>
    <property type="match status" value="1"/>
</dbReference>
<evidence type="ECO:0000313" key="10">
    <source>
        <dbReference type="Proteomes" id="UP000615326"/>
    </source>
</evidence>
<dbReference type="Proteomes" id="UP000615326">
    <property type="component" value="Unassembled WGS sequence"/>
</dbReference>
<comment type="subunit">
    <text evidence="8">Homodimer.</text>
</comment>
<dbReference type="EMBL" id="WOSW01000013">
    <property type="protein sequence ID" value="NHO32601.1"/>
    <property type="molecule type" value="Genomic_DNA"/>
</dbReference>
<dbReference type="Pfam" id="PF02569">
    <property type="entry name" value="Pantoate_ligase"/>
    <property type="match status" value="1"/>
</dbReference>
<keyword evidence="8" id="KW-0963">Cytoplasm</keyword>
<evidence type="ECO:0000256" key="8">
    <source>
        <dbReference type="HAMAP-Rule" id="MF_00158"/>
    </source>
</evidence>
<comment type="pathway">
    <text evidence="1 8">Cofactor biosynthesis; (R)-pantothenate biosynthesis; (R)-pantothenate from (R)-pantoate and beta-alanine: step 1/1.</text>
</comment>
<protein>
    <recommendedName>
        <fullName evidence="8">Pantothenate synthetase</fullName>
        <shortName evidence="8">PS</shortName>
        <ecNumber evidence="8">6.3.2.1</ecNumber>
    </recommendedName>
    <alternativeName>
        <fullName evidence="8">Pantoate--beta-alanine ligase</fullName>
    </alternativeName>
    <alternativeName>
        <fullName evidence="8">Pantoate-activating enzyme</fullName>
    </alternativeName>
</protein>
<feature type="binding site" evidence="8">
    <location>
        <begin position="180"/>
        <end position="183"/>
    </location>
    <ligand>
        <name>ATP</name>
        <dbReference type="ChEBI" id="CHEBI:30616"/>
    </ligand>
</feature>
<proteinExistence type="inferred from homology"/>
<accession>A0ABX0KBS0</accession>
<feature type="binding site" evidence="8">
    <location>
        <position position="57"/>
    </location>
    <ligand>
        <name>(R)-pantoate</name>
        <dbReference type="ChEBI" id="CHEBI:15980"/>
    </ligand>
</feature>
<dbReference type="InterPro" id="IPR014729">
    <property type="entry name" value="Rossmann-like_a/b/a_fold"/>
</dbReference>
<feature type="binding site" evidence="8">
    <location>
        <position position="149"/>
    </location>
    <ligand>
        <name>(R)-pantoate</name>
        <dbReference type="ChEBI" id="CHEBI:15980"/>
    </ligand>
</feature>
<dbReference type="EC" id="6.3.2.1" evidence="8"/>
<name>A0ABX0KBS0_9PROT</name>
<comment type="function">
    <text evidence="8">Catalyzes the condensation of pantoate with beta-alanine in an ATP-dependent reaction via a pantoyl-adenylate intermediate.</text>
</comment>
<keyword evidence="4 8" id="KW-0566">Pantothenate biosynthesis</keyword>
<evidence type="ECO:0000313" key="9">
    <source>
        <dbReference type="EMBL" id="NHO32601.1"/>
    </source>
</evidence>
<dbReference type="InterPro" id="IPR042176">
    <property type="entry name" value="Pantoate_ligase_C"/>
</dbReference>
<evidence type="ECO:0000256" key="3">
    <source>
        <dbReference type="ARBA" id="ARBA00022598"/>
    </source>
</evidence>
<dbReference type="InterPro" id="IPR003721">
    <property type="entry name" value="Pantoate_ligase"/>
</dbReference>
<feature type="binding site" evidence="8">
    <location>
        <begin position="26"/>
        <end position="33"/>
    </location>
    <ligand>
        <name>ATP</name>
        <dbReference type="ChEBI" id="CHEBI:30616"/>
    </ligand>
</feature>
<keyword evidence="5 8" id="KW-0547">Nucleotide-binding</keyword>
<comment type="catalytic activity">
    <reaction evidence="7 8">
        <text>(R)-pantoate + beta-alanine + ATP = (R)-pantothenate + AMP + diphosphate + H(+)</text>
        <dbReference type="Rhea" id="RHEA:10912"/>
        <dbReference type="ChEBI" id="CHEBI:15378"/>
        <dbReference type="ChEBI" id="CHEBI:15980"/>
        <dbReference type="ChEBI" id="CHEBI:29032"/>
        <dbReference type="ChEBI" id="CHEBI:30616"/>
        <dbReference type="ChEBI" id="CHEBI:33019"/>
        <dbReference type="ChEBI" id="CHEBI:57966"/>
        <dbReference type="ChEBI" id="CHEBI:456215"/>
        <dbReference type="EC" id="6.3.2.1"/>
    </reaction>
</comment>
<comment type="similarity">
    <text evidence="2 8">Belongs to the pantothenate synthetase family.</text>
</comment>
<feature type="active site" description="Proton donor" evidence="8">
    <location>
        <position position="33"/>
    </location>
</feature>
<dbReference type="CDD" id="cd00560">
    <property type="entry name" value="PanC"/>
    <property type="match status" value="1"/>
</dbReference>
<comment type="caution">
    <text evidence="9">The sequence shown here is derived from an EMBL/GenBank/DDBJ whole genome shotgun (WGS) entry which is preliminary data.</text>
</comment>
<comment type="subcellular location">
    <subcellularLocation>
        <location evidence="8">Cytoplasm</location>
    </subcellularLocation>
</comment>
<evidence type="ECO:0000256" key="5">
    <source>
        <dbReference type="ARBA" id="ARBA00022741"/>
    </source>
</evidence>
<dbReference type="HAMAP" id="MF_00158">
    <property type="entry name" value="PanC"/>
    <property type="match status" value="1"/>
</dbReference>
<evidence type="ECO:0000256" key="6">
    <source>
        <dbReference type="ARBA" id="ARBA00022840"/>
    </source>
</evidence>
<evidence type="ECO:0000256" key="4">
    <source>
        <dbReference type="ARBA" id="ARBA00022655"/>
    </source>
</evidence>
<evidence type="ECO:0000256" key="2">
    <source>
        <dbReference type="ARBA" id="ARBA00009256"/>
    </source>
</evidence>
<dbReference type="PANTHER" id="PTHR21299:SF1">
    <property type="entry name" value="PANTOATE--BETA-ALANINE LIGASE"/>
    <property type="match status" value="1"/>
</dbReference>
<gene>
    <name evidence="8" type="primary">panC</name>
    <name evidence="9" type="ORF">GOB84_08515</name>
</gene>
<dbReference type="GO" id="GO:0004592">
    <property type="term" value="F:pantoate-beta-alanine ligase activity"/>
    <property type="evidence" value="ECO:0007669"/>
    <property type="project" value="UniProtKB-EC"/>
</dbReference>
<dbReference type="Gene3D" id="3.40.50.620">
    <property type="entry name" value="HUPs"/>
    <property type="match status" value="1"/>
</dbReference>
<feature type="binding site" evidence="8">
    <location>
        <position position="57"/>
    </location>
    <ligand>
        <name>beta-alanine</name>
        <dbReference type="ChEBI" id="CHEBI:57966"/>
    </ligand>
</feature>
<organism evidence="9 10">
    <name type="scientific">Acetobacter fallax</name>
    <dbReference type="NCBI Taxonomy" id="1737473"/>
    <lineage>
        <taxon>Bacteria</taxon>
        <taxon>Pseudomonadati</taxon>
        <taxon>Pseudomonadota</taxon>
        <taxon>Alphaproteobacteria</taxon>
        <taxon>Acetobacterales</taxon>
        <taxon>Acetobacteraceae</taxon>
        <taxon>Acetobacter</taxon>
    </lineage>
</organism>
<comment type="miscellaneous">
    <text evidence="8">The reaction proceeds by a bi uni uni bi ping pong mechanism.</text>
</comment>
<dbReference type="NCBIfam" id="TIGR00125">
    <property type="entry name" value="cyt_tran_rel"/>
    <property type="match status" value="1"/>
</dbReference>